<dbReference type="Proteomes" id="UP001060336">
    <property type="component" value="Chromosome"/>
</dbReference>
<evidence type="ECO:0000256" key="4">
    <source>
        <dbReference type="ARBA" id="ARBA00022532"/>
    </source>
</evidence>
<evidence type="ECO:0000256" key="3">
    <source>
        <dbReference type="ARBA" id="ARBA00022527"/>
    </source>
</evidence>
<dbReference type="Pfam" id="PF06315">
    <property type="entry name" value="AceK_kinase"/>
    <property type="match status" value="1"/>
</dbReference>
<dbReference type="PANTHER" id="PTHR39559:SF1">
    <property type="entry name" value="ISOCITRATE DEHYDROGENASE KINASE_PHOSPHATASE"/>
    <property type="match status" value="1"/>
</dbReference>
<feature type="domain" description="Isocitrate dehydrogenase kinase/phosphatase (AceK) regulatory" evidence="12">
    <location>
        <begin position="39"/>
        <end position="334"/>
    </location>
</feature>
<dbReference type="GO" id="GO:0005737">
    <property type="term" value="C:cytoplasm"/>
    <property type="evidence" value="ECO:0007669"/>
    <property type="project" value="InterPro"/>
</dbReference>
<dbReference type="GO" id="GO:0006099">
    <property type="term" value="P:tricarboxylic acid cycle"/>
    <property type="evidence" value="ECO:0007669"/>
    <property type="project" value="UniProtKB-KW"/>
</dbReference>
<gene>
    <name evidence="13" type="ORF">NUH88_09920</name>
</gene>
<name>A0A9J7B007_9PROT</name>
<evidence type="ECO:0000256" key="5">
    <source>
        <dbReference type="ARBA" id="ARBA00022679"/>
    </source>
</evidence>
<dbReference type="InterPro" id="IPR010452">
    <property type="entry name" value="Isocitrate_DH_AceK"/>
</dbReference>
<dbReference type="RefSeq" id="WP_257771808.1">
    <property type="nucleotide sequence ID" value="NZ_CP102480.1"/>
</dbReference>
<evidence type="ECO:0000256" key="10">
    <source>
        <dbReference type="ARBA" id="ARBA00022912"/>
    </source>
</evidence>
<keyword evidence="8" id="KW-0378">Hydrolase</keyword>
<dbReference type="EMBL" id="CP102480">
    <property type="protein sequence ID" value="UUX52001.1"/>
    <property type="molecule type" value="Genomic_DNA"/>
</dbReference>
<dbReference type="PANTHER" id="PTHR39559">
    <property type="match status" value="1"/>
</dbReference>
<feature type="domain" description="Isocitrate dehydrogenase kinase/phosphatase (AceK) kinase" evidence="11">
    <location>
        <begin position="337"/>
        <end position="594"/>
    </location>
</feature>
<evidence type="ECO:0000256" key="7">
    <source>
        <dbReference type="ARBA" id="ARBA00022777"/>
    </source>
</evidence>
<reference evidence="13" key="1">
    <citation type="submission" date="2022-08" db="EMBL/GenBank/DDBJ databases">
        <title>Nisaea acidiphila sp. nov., isolated from a marine algal debris and emended description of the genus Nisaea Urios et al. 2008.</title>
        <authorList>
            <person name="Kwon K."/>
        </authorList>
    </citation>
    <scope>NUCLEOTIDE SEQUENCE</scope>
    <source>
        <strain evidence="13">MEBiC11861</strain>
    </source>
</reference>
<dbReference type="GO" id="GO:0006006">
    <property type="term" value="P:glucose metabolic process"/>
    <property type="evidence" value="ECO:0007669"/>
    <property type="project" value="InterPro"/>
</dbReference>
<dbReference type="GO" id="GO:0006097">
    <property type="term" value="P:glyoxylate cycle"/>
    <property type="evidence" value="ECO:0007669"/>
    <property type="project" value="UniProtKB-KW"/>
</dbReference>
<dbReference type="GO" id="GO:0005524">
    <property type="term" value="F:ATP binding"/>
    <property type="evidence" value="ECO:0007669"/>
    <property type="project" value="UniProtKB-KW"/>
</dbReference>
<dbReference type="GO" id="GO:0008772">
    <property type="term" value="F:[isocitrate dehydrogenase (NADP+)] kinase activity"/>
    <property type="evidence" value="ECO:0007669"/>
    <property type="project" value="InterPro"/>
</dbReference>
<keyword evidence="14" id="KW-1185">Reference proteome</keyword>
<keyword evidence="10" id="KW-0904">Protein phosphatase</keyword>
<organism evidence="13 14">
    <name type="scientific">Nisaea acidiphila</name>
    <dbReference type="NCBI Taxonomy" id="1862145"/>
    <lineage>
        <taxon>Bacteria</taxon>
        <taxon>Pseudomonadati</taxon>
        <taxon>Pseudomonadota</taxon>
        <taxon>Alphaproteobacteria</taxon>
        <taxon>Rhodospirillales</taxon>
        <taxon>Thalassobaculaceae</taxon>
        <taxon>Nisaea</taxon>
    </lineage>
</organism>
<keyword evidence="5" id="KW-0808">Transferase</keyword>
<keyword evidence="1" id="KW-0329">Glyoxylate bypass</keyword>
<dbReference type="GO" id="GO:0004721">
    <property type="term" value="F:phosphoprotein phosphatase activity"/>
    <property type="evidence" value="ECO:0007669"/>
    <property type="project" value="UniProtKB-KW"/>
</dbReference>
<dbReference type="GO" id="GO:0004674">
    <property type="term" value="F:protein serine/threonine kinase activity"/>
    <property type="evidence" value="ECO:0007669"/>
    <property type="project" value="UniProtKB-KW"/>
</dbReference>
<keyword evidence="7 13" id="KW-0418">Kinase</keyword>
<evidence type="ECO:0000259" key="11">
    <source>
        <dbReference type="Pfam" id="PF06315"/>
    </source>
</evidence>
<keyword evidence="6" id="KW-0547">Nucleotide-binding</keyword>
<dbReference type="InterPro" id="IPR046854">
    <property type="entry name" value="AceK_regulatory"/>
</dbReference>
<evidence type="ECO:0000256" key="8">
    <source>
        <dbReference type="ARBA" id="ARBA00022801"/>
    </source>
</evidence>
<protein>
    <submittedName>
        <fullName evidence="13">Bifunctional isocitrate dehydrogenase kinase/phosphatase</fullName>
    </submittedName>
</protein>
<sequence length="602" mass="67439">MMQSIRRGAATLRTPTITAAAQEELEAAGSEAERIESVAALIHGAFTDYYGRFRQIAGLAEAAFEARDWPASLALSQERLGIYGATVDTLVPVILLHCPDVQGRDVFWSAVEDKYLPLIEGLYHADLAYAFLNSVRRQVHADMWRASTYSSARARDEDKAAHPVVTRLFAVEGSLAAAHLSPVLTLPGFSRHWRDLDGDAAAVAARIREEVPQADRIRAIEMADAGFYRNRGAYLVGRLLIEGGEPVPAGIALLNEPDGIHVDAVILGSDDLQYVFSSTLANFHVTSEHYHEMASFLFELMPDRPHGLQYSTIGYNHIGKIAVVRQIEEELRESGERLDHAVGPRGTVAIGFSAPSLDYVAKVIRDHPTAGYKWGKFPGVPSVLQKYSRVHEINRAGSMLDNVIYYNVVLPADYFTDDLRHEILKYAGENVIQTGAGLLFRHLIVQIKMTPFPVFMTEAGEEKADTALRNLGQCIKNNAAANIFNKDLDGRNYGVSKILKVYLFDYDAIEDLTDVKVRTNQDRFDGEEDIPDWFFEEGVIFLPEELETHLRIEERSLRRIFREAHGELLTVAYWTDMQARLEKGQVPRITPYREACRLHPES</sequence>
<keyword evidence="2" id="KW-0963">Cytoplasm</keyword>
<keyword evidence="9" id="KW-0067">ATP-binding</keyword>
<proteinExistence type="predicted"/>
<evidence type="ECO:0000256" key="2">
    <source>
        <dbReference type="ARBA" id="ARBA00022490"/>
    </source>
</evidence>
<evidence type="ECO:0000256" key="9">
    <source>
        <dbReference type="ARBA" id="ARBA00022840"/>
    </source>
</evidence>
<keyword evidence="3" id="KW-0723">Serine/threonine-protein kinase</keyword>
<evidence type="ECO:0000256" key="1">
    <source>
        <dbReference type="ARBA" id="ARBA00022435"/>
    </source>
</evidence>
<keyword evidence="4" id="KW-0816">Tricarboxylic acid cycle</keyword>
<dbReference type="GO" id="GO:0016208">
    <property type="term" value="F:AMP binding"/>
    <property type="evidence" value="ECO:0007669"/>
    <property type="project" value="TreeGrafter"/>
</dbReference>
<evidence type="ECO:0000313" key="13">
    <source>
        <dbReference type="EMBL" id="UUX52001.1"/>
    </source>
</evidence>
<accession>A0A9J7B007</accession>
<dbReference type="Pfam" id="PF20423">
    <property type="entry name" value="AceK_regulatory"/>
    <property type="match status" value="1"/>
</dbReference>
<dbReference type="KEGG" id="naci:NUH88_09920"/>
<evidence type="ECO:0000313" key="14">
    <source>
        <dbReference type="Proteomes" id="UP001060336"/>
    </source>
</evidence>
<evidence type="ECO:0000256" key="6">
    <source>
        <dbReference type="ARBA" id="ARBA00022741"/>
    </source>
</evidence>
<dbReference type="InterPro" id="IPR046855">
    <property type="entry name" value="AceK_kinase"/>
</dbReference>
<dbReference type="AlphaFoldDB" id="A0A9J7B007"/>
<evidence type="ECO:0000259" key="12">
    <source>
        <dbReference type="Pfam" id="PF20423"/>
    </source>
</evidence>